<gene>
    <name evidence="1" type="ORF">CEXT_502301</name>
</gene>
<protein>
    <recommendedName>
        <fullName evidence="3">DUF5641 domain-containing protein</fullName>
    </recommendedName>
</protein>
<evidence type="ECO:0000313" key="2">
    <source>
        <dbReference type="Proteomes" id="UP001054945"/>
    </source>
</evidence>
<evidence type="ECO:0000313" key="1">
    <source>
        <dbReference type="EMBL" id="GIY38977.1"/>
    </source>
</evidence>
<dbReference type="EMBL" id="BPLR01010383">
    <property type="protein sequence ID" value="GIY38977.1"/>
    <property type="molecule type" value="Genomic_DNA"/>
</dbReference>
<name>A0AAV4T034_CAEEX</name>
<dbReference type="PROSITE" id="PS51257">
    <property type="entry name" value="PROKAR_LIPOPROTEIN"/>
    <property type="match status" value="1"/>
</dbReference>
<dbReference type="Proteomes" id="UP001054945">
    <property type="component" value="Unassembled WGS sequence"/>
</dbReference>
<sequence length="124" mass="14356">MFSLTKSDPIFELPGPYFIHFPYIALSCRRTRLCTLPIAVYCALKLNRSEMAQFWGPSLRDKSSTHPEFLHIWRDVCHIYVRVQMGAGFVSTVMDLVLLVEDNLPTHKWVLEHIDVPYSEDGTQ</sequence>
<proteinExistence type="predicted"/>
<accession>A0AAV4T034</accession>
<organism evidence="1 2">
    <name type="scientific">Caerostris extrusa</name>
    <name type="common">Bark spider</name>
    <name type="synonym">Caerostris bankana</name>
    <dbReference type="NCBI Taxonomy" id="172846"/>
    <lineage>
        <taxon>Eukaryota</taxon>
        <taxon>Metazoa</taxon>
        <taxon>Ecdysozoa</taxon>
        <taxon>Arthropoda</taxon>
        <taxon>Chelicerata</taxon>
        <taxon>Arachnida</taxon>
        <taxon>Araneae</taxon>
        <taxon>Araneomorphae</taxon>
        <taxon>Entelegynae</taxon>
        <taxon>Araneoidea</taxon>
        <taxon>Araneidae</taxon>
        <taxon>Caerostris</taxon>
    </lineage>
</organism>
<evidence type="ECO:0008006" key="3">
    <source>
        <dbReference type="Google" id="ProtNLM"/>
    </source>
</evidence>
<comment type="caution">
    <text evidence="1">The sequence shown here is derived from an EMBL/GenBank/DDBJ whole genome shotgun (WGS) entry which is preliminary data.</text>
</comment>
<dbReference type="AlphaFoldDB" id="A0AAV4T034"/>
<keyword evidence="2" id="KW-1185">Reference proteome</keyword>
<reference evidence="1 2" key="1">
    <citation type="submission" date="2021-06" db="EMBL/GenBank/DDBJ databases">
        <title>Caerostris extrusa draft genome.</title>
        <authorList>
            <person name="Kono N."/>
            <person name="Arakawa K."/>
        </authorList>
    </citation>
    <scope>NUCLEOTIDE SEQUENCE [LARGE SCALE GENOMIC DNA]</scope>
</reference>